<keyword evidence="4" id="KW-1185">Reference proteome</keyword>
<sequence>MSTGGNQAQIGPAGGVSEGTSARGSLMGCGEDLLRRARWASGLAAMRARPVVLHLVFATAVGLAAWPVAVGRAVAQPAPAGAAQAAPADEDRLSQQRLEQLLAPVALYPDDLLMQVLTASTYPLEIVQAQRWLGQEDHRSLGGDALVQALNAQSWDPSVKSLVPFPDVLTLMNDQLDWTQQVGDAVLAQQEDVMNAIQTLRGRAQANGSLQSGPQQTVTVTQNVNVTPTQGAAVPPPQQTIAIAPTDPGQVYVPAYNPSVVYGSWPYPGSPPYYYPPPTGWGVGNAILTGMAFAGGVAVVDSLWGWARPAWGRGDVDIDVNRFNNINVNRNRITNNRWQHDGSHRHGVNYSSDRVRDRVGAHRPAGGDRAAAREQFRGRLQQTNASHPNLGDHLPGRDGASRPRLEGNRGQGGATRPAVHKPTVQHRPSGRPQARPAGSRQAPQGLRGVGHGDRERAAAARGRAARQGQPAAQARAQQRHAAPAQRGGGGRRHR</sequence>
<dbReference type="Proteomes" id="UP000460715">
    <property type="component" value="Unassembled WGS sequence"/>
</dbReference>
<name>A0A845BG29_9PROT</name>
<dbReference type="PANTHER" id="PTHR40269:SF1">
    <property type="entry name" value="OUTER MEMBRANE PROTEIN"/>
    <property type="match status" value="1"/>
</dbReference>
<proteinExistence type="predicted"/>
<evidence type="ECO:0000256" key="2">
    <source>
        <dbReference type="SAM" id="Phobius"/>
    </source>
</evidence>
<evidence type="ECO:0000313" key="4">
    <source>
        <dbReference type="Proteomes" id="UP000460715"/>
    </source>
</evidence>
<dbReference type="Pfam" id="PF11737">
    <property type="entry name" value="DUF3300"/>
    <property type="match status" value="1"/>
</dbReference>
<organism evidence="3 4">
    <name type="scientific">Teichococcus coralli</name>
    <dbReference type="NCBI Taxonomy" id="2545983"/>
    <lineage>
        <taxon>Bacteria</taxon>
        <taxon>Pseudomonadati</taxon>
        <taxon>Pseudomonadota</taxon>
        <taxon>Alphaproteobacteria</taxon>
        <taxon>Acetobacterales</taxon>
        <taxon>Roseomonadaceae</taxon>
        <taxon>Roseomonas</taxon>
    </lineage>
</organism>
<dbReference type="AlphaFoldDB" id="A0A845BG29"/>
<accession>A0A845BG29</accession>
<gene>
    <name evidence="3" type="ORF">E0493_16780</name>
</gene>
<feature type="compositionally biased region" description="Basic and acidic residues" evidence="1">
    <location>
        <begin position="394"/>
        <end position="407"/>
    </location>
</feature>
<keyword evidence="2" id="KW-0812">Transmembrane</keyword>
<feature type="region of interest" description="Disordered" evidence="1">
    <location>
        <begin position="1"/>
        <end position="22"/>
    </location>
</feature>
<comment type="caution">
    <text evidence="3">The sequence shown here is derived from an EMBL/GenBank/DDBJ whole genome shotgun (WGS) entry which is preliminary data.</text>
</comment>
<dbReference type="PANTHER" id="PTHR40269">
    <property type="entry name" value="OUTER MEMBRANE PROTEIN-RELATED"/>
    <property type="match status" value="1"/>
</dbReference>
<feature type="transmembrane region" description="Helical" evidence="2">
    <location>
        <begin position="51"/>
        <end position="69"/>
    </location>
</feature>
<evidence type="ECO:0000313" key="3">
    <source>
        <dbReference type="EMBL" id="MXP65004.1"/>
    </source>
</evidence>
<keyword evidence="2" id="KW-1133">Transmembrane helix</keyword>
<protein>
    <submittedName>
        <fullName evidence="3">DUF3300 domain-containing protein</fullName>
    </submittedName>
</protein>
<feature type="region of interest" description="Disordered" evidence="1">
    <location>
        <begin position="337"/>
        <end position="494"/>
    </location>
</feature>
<feature type="compositionally biased region" description="Low complexity" evidence="1">
    <location>
        <begin position="459"/>
        <end position="485"/>
    </location>
</feature>
<dbReference type="EMBL" id="SNVJ01000017">
    <property type="protein sequence ID" value="MXP65004.1"/>
    <property type="molecule type" value="Genomic_DNA"/>
</dbReference>
<reference evidence="3 4" key="1">
    <citation type="submission" date="2019-03" db="EMBL/GenBank/DDBJ databases">
        <title>Roseomonas sp. a novel Roseomonas species isolated from Sea whip Gorgonian.</title>
        <authorList>
            <person name="Li F."/>
            <person name="Pan X."/>
            <person name="Huang S."/>
            <person name="Li Z."/>
            <person name="Meng B."/>
        </authorList>
    </citation>
    <scope>NUCLEOTIDE SEQUENCE [LARGE SCALE GENOMIC DNA]</scope>
    <source>
        <strain evidence="3 4">M0104</strain>
    </source>
</reference>
<evidence type="ECO:0000256" key="1">
    <source>
        <dbReference type="SAM" id="MobiDB-lite"/>
    </source>
</evidence>
<dbReference type="InterPro" id="IPR021728">
    <property type="entry name" value="DUF3300"/>
</dbReference>
<keyword evidence="2" id="KW-0472">Membrane</keyword>